<evidence type="ECO:0000256" key="7">
    <source>
        <dbReference type="ARBA" id="ARBA00023004"/>
    </source>
</evidence>
<keyword evidence="8" id="KW-0406">Ion transport</keyword>
<evidence type="ECO:0000256" key="12">
    <source>
        <dbReference type="PROSITE-ProRule" id="PRU01360"/>
    </source>
</evidence>
<evidence type="ECO:0000256" key="4">
    <source>
        <dbReference type="ARBA" id="ARBA00022496"/>
    </source>
</evidence>
<feature type="domain" description="TonB-dependent receptor plug" evidence="16">
    <location>
        <begin position="176"/>
        <end position="270"/>
    </location>
</feature>
<name>A0A4V1M6A9_9BACT</name>
<keyword evidence="17" id="KW-0675">Receptor</keyword>
<evidence type="ECO:0000256" key="13">
    <source>
        <dbReference type="RuleBase" id="RU003357"/>
    </source>
</evidence>
<dbReference type="Gene3D" id="2.170.130.10">
    <property type="entry name" value="TonB-dependent receptor, plug domain"/>
    <property type="match status" value="1"/>
</dbReference>
<keyword evidence="4" id="KW-0410">Iron transport</keyword>
<dbReference type="PANTHER" id="PTHR32552">
    <property type="entry name" value="FERRICHROME IRON RECEPTOR-RELATED"/>
    <property type="match status" value="1"/>
</dbReference>
<dbReference type="AlphaFoldDB" id="A0A4V1M6A9"/>
<evidence type="ECO:0000256" key="10">
    <source>
        <dbReference type="ARBA" id="ARBA00023136"/>
    </source>
</evidence>
<dbReference type="InterPro" id="IPR039426">
    <property type="entry name" value="TonB-dep_rcpt-like"/>
</dbReference>
<comment type="subcellular location">
    <subcellularLocation>
        <location evidence="1 12">Cell outer membrane</location>
        <topology evidence="1 12">Multi-pass membrane protein</topology>
    </subcellularLocation>
</comment>
<feature type="region of interest" description="Disordered" evidence="14">
    <location>
        <begin position="107"/>
        <end position="139"/>
    </location>
</feature>
<feature type="compositionally biased region" description="Basic and acidic residues" evidence="14">
    <location>
        <begin position="128"/>
        <end position="139"/>
    </location>
</feature>
<dbReference type="GO" id="GO:0009279">
    <property type="term" value="C:cell outer membrane"/>
    <property type="evidence" value="ECO:0007669"/>
    <property type="project" value="UniProtKB-SubCell"/>
</dbReference>
<dbReference type="OrthoDB" id="337377at2"/>
<dbReference type="InterPro" id="IPR000531">
    <property type="entry name" value="Beta-barrel_TonB"/>
</dbReference>
<feature type="domain" description="TonB-dependent receptor-like beta-barrel" evidence="15">
    <location>
        <begin position="375"/>
        <end position="827"/>
    </location>
</feature>
<dbReference type="Gene3D" id="2.40.170.20">
    <property type="entry name" value="TonB-dependent receptor, beta-barrel domain"/>
    <property type="match status" value="1"/>
</dbReference>
<dbReference type="Proteomes" id="UP000290218">
    <property type="component" value="Unassembled WGS sequence"/>
</dbReference>
<proteinExistence type="inferred from homology"/>
<gene>
    <name evidence="17" type="ORF">ESB00_02355</name>
</gene>
<reference evidence="17 18" key="1">
    <citation type="submission" date="2019-01" db="EMBL/GenBank/DDBJ databases">
        <title>Lacunisphaera sp. strain TWA-58.</title>
        <authorList>
            <person name="Chen W.-M."/>
        </authorList>
    </citation>
    <scope>NUCLEOTIDE SEQUENCE [LARGE SCALE GENOMIC DNA]</scope>
    <source>
        <strain evidence="17 18">TWA-58</strain>
    </source>
</reference>
<keyword evidence="6" id="KW-0732">Signal</keyword>
<dbReference type="Gene3D" id="3.55.50.30">
    <property type="match status" value="1"/>
</dbReference>
<protein>
    <submittedName>
        <fullName evidence="17">TonB-dependent receptor</fullName>
    </submittedName>
</protein>
<evidence type="ECO:0000256" key="8">
    <source>
        <dbReference type="ARBA" id="ARBA00023065"/>
    </source>
</evidence>
<dbReference type="InterPro" id="IPR012910">
    <property type="entry name" value="Plug_dom"/>
</dbReference>
<dbReference type="Pfam" id="PF07715">
    <property type="entry name" value="Plug"/>
    <property type="match status" value="1"/>
</dbReference>
<evidence type="ECO:0000256" key="11">
    <source>
        <dbReference type="ARBA" id="ARBA00023237"/>
    </source>
</evidence>
<keyword evidence="5 12" id="KW-0812">Transmembrane</keyword>
<evidence type="ECO:0000313" key="17">
    <source>
        <dbReference type="EMBL" id="RXK54759.1"/>
    </source>
</evidence>
<evidence type="ECO:0000256" key="9">
    <source>
        <dbReference type="ARBA" id="ARBA00023077"/>
    </source>
</evidence>
<evidence type="ECO:0000313" key="18">
    <source>
        <dbReference type="Proteomes" id="UP000290218"/>
    </source>
</evidence>
<evidence type="ECO:0000259" key="16">
    <source>
        <dbReference type="Pfam" id="PF07715"/>
    </source>
</evidence>
<keyword evidence="7" id="KW-0408">Iron</keyword>
<dbReference type="EMBL" id="SDHX01000001">
    <property type="protein sequence ID" value="RXK54759.1"/>
    <property type="molecule type" value="Genomic_DNA"/>
</dbReference>
<evidence type="ECO:0000256" key="2">
    <source>
        <dbReference type="ARBA" id="ARBA00022448"/>
    </source>
</evidence>
<comment type="similarity">
    <text evidence="12 13">Belongs to the TonB-dependent receptor family.</text>
</comment>
<sequence>MRAISAYIHLPHNFVRIIIVALLLVVTAAGADSGRKHFDLPGGAAPDILKSFAKQAGHEIMFSDEVVGSVKTNTVKGEFTPKEALDLLLADTGLIASQDTRTGAFAVRRGMPNPNADPNGARVASTRSQDDRPVETSGSKAKDDIVVLSPFEVRASEDKGYHAANSVSATRVAVQIKDLPMNITALTDEFIRDQTSYDLYDVVKWAGVHQDNVSQSGWVRWNLRGFTNTAIQRNGITTNFRFLDPANIERVEIVNGPASLLYGQLNPGGIINYITKRPHHKAETSLSVAGGSHAYNRFLLDTTGPLPGTDGKLLYRAVAMRENISRFSQLAKGHKQTLAAAMTWRPTPRITFNAEFEEFRRDEPNTPSSLLIVYVNGVATLPYPGLPRNFSFTGLGDWQEYASRAFSADMSVALTEDIQLRVAFEQSKFRQEDRITGQAGTGILSQAVIDQFYPPGTLTPKDAMFRRNRYDLQDGDERTGQVELTGKFHLGGVRLTPLIGYRKNFHTDTRNIFKTNTTLAPWDMRNPATWNRIVPFGLDALNLNSDSSSFADNDSYYTVLTAAAFDERLQVLAGYGRYNVHSSPARNNITGVLTSPDSSRSANVPQLGALVRLTPGVSAFVSYSESFLANTAFLRVNSDVRTVPAKPSVGKGYEGGFKVELLDGRVSGTVTYFSTKANPTAVFEVFGGTAPDGRMLFTDVQGGSQRSSGIDANMLLTVAPGAQVYINYNRIKAVYAEHPTNAAFNGTRLVGTPDESFNIWGKYTFDGGALKGFFFGGGVSYVGSFVSQASNPVVSRMPGYTTFDAMVGTSFTVFQHPWKVDLTVRNVGDKFYYASASSFGSPRHGVVTLSTKF</sequence>
<evidence type="ECO:0000256" key="5">
    <source>
        <dbReference type="ARBA" id="ARBA00022692"/>
    </source>
</evidence>
<organism evidence="17 18">
    <name type="scientific">Oleiharenicola lentus</name>
    <dbReference type="NCBI Taxonomy" id="2508720"/>
    <lineage>
        <taxon>Bacteria</taxon>
        <taxon>Pseudomonadati</taxon>
        <taxon>Verrucomicrobiota</taxon>
        <taxon>Opitutia</taxon>
        <taxon>Opitutales</taxon>
        <taxon>Opitutaceae</taxon>
        <taxon>Oleiharenicola</taxon>
    </lineage>
</organism>
<dbReference type="PROSITE" id="PS52016">
    <property type="entry name" value="TONB_DEPENDENT_REC_3"/>
    <property type="match status" value="1"/>
</dbReference>
<dbReference type="InterPro" id="IPR036942">
    <property type="entry name" value="Beta-barrel_TonB_sf"/>
</dbReference>
<keyword evidence="9 13" id="KW-0798">TonB box</keyword>
<dbReference type="SUPFAM" id="SSF56935">
    <property type="entry name" value="Porins"/>
    <property type="match status" value="1"/>
</dbReference>
<keyword evidence="11 12" id="KW-0998">Cell outer membrane</keyword>
<evidence type="ECO:0000256" key="3">
    <source>
        <dbReference type="ARBA" id="ARBA00022452"/>
    </source>
</evidence>
<evidence type="ECO:0000259" key="15">
    <source>
        <dbReference type="Pfam" id="PF00593"/>
    </source>
</evidence>
<dbReference type="GO" id="GO:0015344">
    <property type="term" value="F:siderophore uptake transmembrane transporter activity"/>
    <property type="evidence" value="ECO:0007669"/>
    <property type="project" value="TreeGrafter"/>
</dbReference>
<accession>A0A4V1M6A9</accession>
<evidence type="ECO:0000256" key="6">
    <source>
        <dbReference type="ARBA" id="ARBA00022729"/>
    </source>
</evidence>
<dbReference type="Pfam" id="PF00593">
    <property type="entry name" value="TonB_dep_Rec_b-barrel"/>
    <property type="match status" value="1"/>
</dbReference>
<evidence type="ECO:0000256" key="14">
    <source>
        <dbReference type="SAM" id="MobiDB-lite"/>
    </source>
</evidence>
<keyword evidence="3 12" id="KW-1134">Transmembrane beta strand</keyword>
<keyword evidence="18" id="KW-1185">Reference proteome</keyword>
<dbReference type="PANTHER" id="PTHR32552:SF68">
    <property type="entry name" value="FERRICHROME OUTER MEMBRANE TRANSPORTER_PHAGE RECEPTOR"/>
    <property type="match status" value="1"/>
</dbReference>
<evidence type="ECO:0000256" key="1">
    <source>
        <dbReference type="ARBA" id="ARBA00004571"/>
    </source>
</evidence>
<keyword evidence="2 12" id="KW-0813">Transport</keyword>
<keyword evidence="10 12" id="KW-0472">Membrane</keyword>
<dbReference type="InterPro" id="IPR037066">
    <property type="entry name" value="Plug_dom_sf"/>
</dbReference>
<comment type="caution">
    <text evidence="17">The sequence shown here is derived from an EMBL/GenBank/DDBJ whole genome shotgun (WGS) entry which is preliminary data.</text>
</comment>